<organism evidence="1 2">
    <name type="scientific">Phytophthora megakarya</name>
    <dbReference type="NCBI Taxonomy" id="4795"/>
    <lineage>
        <taxon>Eukaryota</taxon>
        <taxon>Sar</taxon>
        <taxon>Stramenopiles</taxon>
        <taxon>Oomycota</taxon>
        <taxon>Peronosporomycetes</taxon>
        <taxon>Peronosporales</taxon>
        <taxon>Peronosporaceae</taxon>
        <taxon>Phytophthora</taxon>
    </lineage>
</organism>
<dbReference type="GO" id="GO:0003964">
    <property type="term" value="F:RNA-directed DNA polymerase activity"/>
    <property type="evidence" value="ECO:0007669"/>
    <property type="project" value="UniProtKB-KW"/>
</dbReference>
<dbReference type="InterPro" id="IPR012337">
    <property type="entry name" value="RNaseH-like_sf"/>
</dbReference>
<evidence type="ECO:0000313" key="2">
    <source>
        <dbReference type="Proteomes" id="UP000198211"/>
    </source>
</evidence>
<keyword evidence="1" id="KW-0808">Transferase</keyword>
<accession>A0A225WD60</accession>
<keyword evidence="1" id="KW-0695">RNA-directed DNA polymerase</keyword>
<keyword evidence="2" id="KW-1185">Reference proteome</keyword>
<gene>
    <name evidence="1" type="ORF">PHMEG_00010864</name>
</gene>
<evidence type="ECO:0000313" key="1">
    <source>
        <dbReference type="EMBL" id="OWZ15482.1"/>
    </source>
</evidence>
<name>A0A225WD60_9STRA</name>
<reference evidence="2" key="1">
    <citation type="submission" date="2017-03" db="EMBL/GenBank/DDBJ databases">
        <title>Phytopthora megakarya and P. palmivora, two closely related causual agents of cacao black pod achieved similar genome size and gene model numbers by different mechanisms.</title>
        <authorList>
            <person name="Ali S."/>
            <person name="Shao J."/>
            <person name="Larry D.J."/>
            <person name="Kronmiller B."/>
            <person name="Shen D."/>
            <person name="Strem M.D."/>
            <person name="Melnick R.L."/>
            <person name="Guiltinan M.J."/>
            <person name="Tyler B.M."/>
            <person name="Meinhardt L.W."/>
            <person name="Bailey B.A."/>
        </authorList>
    </citation>
    <scope>NUCLEOTIDE SEQUENCE [LARGE SCALE GENOMIC DNA]</scope>
    <source>
        <strain evidence="2">zdho120</strain>
    </source>
</reference>
<dbReference type="InterPro" id="IPR036397">
    <property type="entry name" value="RNaseH_sf"/>
</dbReference>
<proteinExistence type="predicted"/>
<dbReference type="InterPro" id="IPR050951">
    <property type="entry name" value="Retrovirus_Pol_polyprotein"/>
</dbReference>
<protein>
    <submittedName>
        <fullName evidence="1">Reverse transcriptase</fullName>
    </submittedName>
</protein>
<dbReference type="AlphaFoldDB" id="A0A225WD60"/>
<dbReference type="SUPFAM" id="SSF53098">
    <property type="entry name" value="Ribonuclease H-like"/>
    <property type="match status" value="1"/>
</dbReference>
<dbReference type="PANTHER" id="PTHR37984:SF5">
    <property type="entry name" value="PROTEIN NYNRIN-LIKE"/>
    <property type="match status" value="1"/>
</dbReference>
<dbReference type="Proteomes" id="UP000198211">
    <property type="component" value="Unassembled WGS sequence"/>
</dbReference>
<dbReference type="EMBL" id="NBNE01001114">
    <property type="protein sequence ID" value="OWZ15482.1"/>
    <property type="molecule type" value="Genomic_DNA"/>
</dbReference>
<dbReference type="Gene3D" id="3.30.420.10">
    <property type="entry name" value="Ribonuclease H-like superfamily/Ribonuclease H"/>
    <property type="match status" value="1"/>
</dbReference>
<keyword evidence="1" id="KW-0548">Nucleotidyltransferase</keyword>
<sequence length="126" mass="14475">MANSIALRVARVFEECVFRRFGSPSLIRHDRDPRFMSEVFQVFTEMGNIKLPASGERSVNTVMQSVRVGAEDPLQQDWDDIAEKLIFAINYSIDATRRETPFYLIHGWDAQSTLKAIFLSLQRSYG</sequence>
<dbReference type="PANTHER" id="PTHR37984">
    <property type="entry name" value="PROTEIN CBG26694"/>
    <property type="match status" value="1"/>
</dbReference>
<comment type="caution">
    <text evidence="1">The sequence shown here is derived from an EMBL/GenBank/DDBJ whole genome shotgun (WGS) entry which is preliminary data.</text>
</comment>
<dbReference type="GO" id="GO:0003676">
    <property type="term" value="F:nucleic acid binding"/>
    <property type="evidence" value="ECO:0007669"/>
    <property type="project" value="InterPro"/>
</dbReference>